<keyword evidence="5 9" id="KW-0732">Signal</keyword>
<evidence type="ECO:0000256" key="3">
    <source>
        <dbReference type="ARBA" id="ARBA00005227"/>
    </source>
</evidence>
<protein>
    <recommendedName>
        <fullName evidence="9">Transmembrane 9 superfamily member</fullName>
    </recommendedName>
</protein>
<keyword evidence="12" id="KW-1185">Reference proteome</keyword>
<dbReference type="GO" id="GO:0005794">
    <property type="term" value="C:Golgi apparatus"/>
    <property type="evidence" value="ECO:0007669"/>
    <property type="project" value="UniProtKB-SubCell"/>
</dbReference>
<feature type="signal peptide" evidence="9">
    <location>
        <begin position="1"/>
        <end position="23"/>
    </location>
</feature>
<reference evidence="11 12" key="1">
    <citation type="journal article" date="2024" name="BMC Genomics">
        <title>De novo assembly and annotation of Popillia japonica's genome with initial clues to its potential as an invasive pest.</title>
        <authorList>
            <person name="Cucini C."/>
            <person name="Boschi S."/>
            <person name="Funari R."/>
            <person name="Cardaioli E."/>
            <person name="Iannotti N."/>
            <person name="Marturano G."/>
            <person name="Paoli F."/>
            <person name="Bruttini M."/>
            <person name="Carapelli A."/>
            <person name="Frati F."/>
            <person name="Nardi F."/>
        </authorList>
    </citation>
    <scope>NUCLEOTIDE SEQUENCE [LARGE SCALE GENOMIC DNA]</scope>
    <source>
        <strain evidence="11">DMR45628</strain>
    </source>
</reference>
<organism evidence="11 12">
    <name type="scientific">Popillia japonica</name>
    <name type="common">Japanese beetle</name>
    <dbReference type="NCBI Taxonomy" id="7064"/>
    <lineage>
        <taxon>Eukaryota</taxon>
        <taxon>Metazoa</taxon>
        <taxon>Ecdysozoa</taxon>
        <taxon>Arthropoda</taxon>
        <taxon>Hexapoda</taxon>
        <taxon>Insecta</taxon>
        <taxon>Pterygota</taxon>
        <taxon>Neoptera</taxon>
        <taxon>Endopterygota</taxon>
        <taxon>Coleoptera</taxon>
        <taxon>Polyphaga</taxon>
        <taxon>Scarabaeiformia</taxon>
        <taxon>Scarabaeidae</taxon>
        <taxon>Rutelinae</taxon>
        <taxon>Popillia</taxon>
    </lineage>
</organism>
<dbReference type="AlphaFoldDB" id="A0AAW1IS48"/>
<keyword evidence="7" id="KW-0333">Golgi apparatus</keyword>
<keyword evidence="4" id="KW-0812">Transmembrane</keyword>
<dbReference type="Proteomes" id="UP001458880">
    <property type="component" value="Unassembled WGS sequence"/>
</dbReference>
<comment type="similarity">
    <text evidence="3 9">Belongs to the nonaspanin (TM9SF) (TC 9.A.2) family.</text>
</comment>
<feature type="compositionally biased region" description="Acidic residues" evidence="10">
    <location>
        <begin position="362"/>
        <end position="380"/>
    </location>
</feature>
<dbReference type="PANTHER" id="PTHR10766">
    <property type="entry name" value="TRANSMEMBRANE 9 SUPERFAMILY PROTEIN"/>
    <property type="match status" value="1"/>
</dbReference>
<name>A0AAW1IS48_POPJA</name>
<dbReference type="Pfam" id="PF02990">
    <property type="entry name" value="EMP70"/>
    <property type="match status" value="1"/>
</dbReference>
<evidence type="ECO:0000256" key="2">
    <source>
        <dbReference type="ARBA" id="ARBA00004555"/>
    </source>
</evidence>
<evidence type="ECO:0000256" key="7">
    <source>
        <dbReference type="ARBA" id="ARBA00023034"/>
    </source>
</evidence>
<dbReference type="EMBL" id="JASPKY010000569">
    <property type="protein sequence ID" value="KAK9692731.1"/>
    <property type="molecule type" value="Genomic_DNA"/>
</dbReference>
<evidence type="ECO:0000256" key="4">
    <source>
        <dbReference type="ARBA" id="ARBA00022692"/>
    </source>
</evidence>
<feature type="region of interest" description="Disordered" evidence="10">
    <location>
        <begin position="359"/>
        <end position="397"/>
    </location>
</feature>
<dbReference type="InterPro" id="IPR004240">
    <property type="entry name" value="EMP70"/>
</dbReference>
<feature type="compositionally biased region" description="Basic and acidic residues" evidence="10">
    <location>
        <begin position="381"/>
        <end position="397"/>
    </location>
</feature>
<evidence type="ECO:0000313" key="11">
    <source>
        <dbReference type="EMBL" id="KAK9692731.1"/>
    </source>
</evidence>
<evidence type="ECO:0000256" key="6">
    <source>
        <dbReference type="ARBA" id="ARBA00022989"/>
    </source>
</evidence>
<evidence type="ECO:0000256" key="10">
    <source>
        <dbReference type="SAM" id="MobiDB-lite"/>
    </source>
</evidence>
<proteinExistence type="inferred from homology"/>
<sequence length="500" mass="58621">MNSARFNLFILYFNIMCIFRTSQFYVPGMAPVEFKKGQQIDVKAVKMTSVHTQLPYEYYSLPFCLPKNGSFHYKSENLGEVLRGDRIVNTPYIVKMAEDVQCSLLCHFPNKPMHWSAEDSQRVIDRIQHEYFVHLLVDNLPAATPIFNQDLRDIQYEHGYRLGNVIGDKNYINNHLKLTLFYHNPAPEIYRVVGFHVQAKSVHIGDLKFIDNTCTFPTKSRGQLVDSTAGTTLYFTYEIEWRHSKISWASRWDTYLAMNDVQIHWFSIINSLVVIFFLSDDSDRRGRKKIREFTGFKYDKNADEYKNKSAFVKQSFSVAELVAVCNLLHLDYEGSLEELTEKIMGALINVDSLRKENKKDYDEEDEYDDSEEDDNDEQEDVERKDDEEQKKIKENKDEKTPRFPISFRDVEDSMRTFDGSEDFSVEKWIEEFEDNAELMEWNDLHKYIFAKKSLRGLAKLYIQGEAGLNSWRSLKRAGRSRTELLEEFKAGIIEGIFNEN</sequence>
<dbReference type="GO" id="GO:0072657">
    <property type="term" value="P:protein localization to membrane"/>
    <property type="evidence" value="ECO:0007669"/>
    <property type="project" value="TreeGrafter"/>
</dbReference>
<feature type="chain" id="PRO_5043092093" description="Transmembrane 9 superfamily member" evidence="9">
    <location>
        <begin position="24"/>
        <end position="500"/>
    </location>
</feature>
<comment type="subcellular location">
    <subcellularLocation>
        <location evidence="2">Golgi apparatus</location>
    </subcellularLocation>
    <subcellularLocation>
        <location evidence="1">Membrane</location>
        <topology evidence="1">Multi-pass membrane protein</topology>
    </subcellularLocation>
</comment>
<comment type="caution">
    <text evidence="11">The sequence shown here is derived from an EMBL/GenBank/DDBJ whole genome shotgun (WGS) entry which is preliminary data.</text>
</comment>
<evidence type="ECO:0000256" key="9">
    <source>
        <dbReference type="RuleBase" id="RU363079"/>
    </source>
</evidence>
<evidence type="ECO:0000313" key="12">
    <source>
        <dbReference type="Proteomes" id="UP001458880"/>
    </source>
</evidence>
<evidence type="ECO:0000256" key="1">
    <source>
        <dbReference type="ARBA" id="ARBA00004141"/>
    </source>
</evidence>
<gene>
    <name evidence="11" type="ORF">QE152_g34948</name>
</gene>
<dbReference type="GO" id="GO:0016020">
    <property type="term" value="C:membrane"/>
    <property type="evidence" value="ECO:0007669"/>
    <property type="project" value="UniProtKB-SubCell"/>
</dbReference>
<evidence type="ECO:0000256" key="5">
    <source>
        <dbReference type="ARBA" id="ARBA00022729"/>
    </source>
</evidence>
<accession>A0AAW1IS48</accession>
<keyword evidence="8" id="KW-0472">Membrane</keyword>
<keyword evidence="6" id="KW-1133">Transmembrane helix</keyword>
<dbReference type="PANTHER" id="PTHR10766:SF55">
    <property type="entry name" value="TRANSMEMBRANE 9 SUPERFAMILY MEMBER 4"/>
    <property type="match status" value="1"/>
</dbReference>
<evidence type="ECO:0000256" key="8">
    <source>
        <dbReference type="ARBA" id="ARBA00023136"/>
    </source>
</evidence>